<dbReference type="Proteomes" id="UP000187406">
    <property type="component" value="Unassembled WGS sequence"/>
</dbReference>
<dbReference type="InParanoid" id="A0A1Q3B957"/>
<gene>
    <name evidence="3" type="ORF">CFOL_v3_07902</name>
</gene>
<dbReference type="PANTHER" id="PTHR47926">
    <property type="entry name" value="PENTATRICOPEPTIDE REPEAT-CONTAINING PROTEIN"/>
    <property type="match status" value="1"/>
</dbReference>
<proteinExistence type="predicted"/>
<dbReference type="Pfam" id="PF20431">
    <property type="entry name" value="E_motif"/>
    <property type="match status" value="1"/>
</dbReference>
<comment type="caution">
    <text evidence="3">The sequence shown here is derived from an EMBL/GenBank/DDBJ whole genome shotgun (WGS) entry which is preliminary data.</text>
</comment>
<dbReference type="EMBL" id="BDDD01000344">
    <property type="protein sequence ID" value="GAV64384.1"/>
    <property type="molecule type" value="Genomic_DNA"/>
</dbReference>
<evidence type="ECO:0000256" key="1">
    <source>
        <dbReference type="ARBA" id="ARBA00022737"/>
    </source>
</evidence>
<dbReference type="InterPro" id="IPR002885">
    <property type="entry name" value="PPR_rpt"/>
</dbReference>
<name>A0A1Q3B957_CEPFO</name>
<dbReference type="PROSITE" id="PS51375">
    <property type="entry name" value="PPR"/>
    <property type="match status" value="6"/>
</dbReference>
<sequence>MHSSSCYFILRGLSISQIQKFMPKTWKQSVKHVDIQTSHPSPTSSDSRKCSLITHGIDNESMIDNLLISLKDFVSQGNLFRAFKIFSSIRLHASSTASDDIILHPISSLILCCANFKSLRQGEQLHAHVLSLGLDQHPILVPKLVTFYSTFNFLVSARSVTENSNIFHPLPWNLLISSYVRNAQYGEALSTYKQMKNKGIRPDNFTYPSVLKACGEMLDLDLGREVHRSIADSCVDWCLFVHNALISMYGKLGDVDVARSLFEIMPEKDNVSWNSMISNYASKGMWSEAFDLFEKMQDEGIVLNIITWNTIAGGCLKIGKYKEALKLLSQIRTCGTHVDAVAMIIGLGACSHIGAIKIGKEIHCLAIRSLCDGFDNVTNALITMYTRCRDLTHAYMLFRFMEARTIITWNSMLSGLAHMDLSEEASLLFREMLHSGFEPNFVTIASILPLCARVANLQYGKEFHCYITRREGFNNYLLIWNSLVEMYARSGKVLEARRLFDLMRNRDEVTYTSMIAGYGMQGEGRAALKLFEEMNRFQIKPDAVTMVAVLSACSHCGLVFEGEMVFKKMQSVYGIVPRLEHFDCMVDLYGRAGLLNKAKEIITRMPYRPSTALWATLLGACRIHGNTEVGEWAAEKLLEMRPENSGYYVLIANMYAAAGCWDKLAKVRTFMRDLGVKKAPGCAWVDVGTRFSHFLVGDTSNPQALEVYTVLEGLTELMKDTNYVSHTDFVSDDELVEEIG</sequence>
<dbReference type="GO" id="GO:0009451">
    <property type="term" value="P:RNA modification"/>
    <property type="evidence" value="ECO:0007669"/>
    <property type="project" value="InterPro"/>
</dbReference>
<dbReference type="InterPro" id="IPR011990">
    <property type="entry name" value="TPR-like_helical_dom_sf"/>
</dbReference>
<feature type="repeat" description="PPR" evidence="2">
    <location>
        <begin position="405"/>
        <end position="439"/>
    </location>
</feature>
<dbReference type="Gene3D" id="1.25.40.10">
    <property type="entry name" value="Tetratricopeptide repeat domain"/>
    <property type="match status" value="4"/>
</dbReference>
<dbReference type="FunCoup" id="A0A1Q3B957">
    <property type="interactions" value="1046"/>
</dbReference>
<keyword evidence="1" id="KW-0677">Repeat</keyword>
<dbReference type="PANTHER" id="PTHR47926:SF375">
    <property type="entry name" value="PENTATRICOPEPTIDE REPEAT-CONTAINING PROTEIN"/>
    <property type="match status" value="1"/>
</dbReference>
<dbReference type="FunFam" id="1.25.40.10:FF:000627">
    <property type="entry name" value="Pentatricopeptide repeat-containing protein"/>
    <property type="match status" value="1"/>
</dbReference>
<reference evidence="4" key="1">
    <citation type="submission" date="2016-04" db="EMBL/GenBank/DDBJ databases">
        <title>Cephalotus genome sequencing.</title>
        <authorList>
            <person name="Fukushima K."/>
            <person name="Hasebe M."/>
            <person name="Fang X."/>
        </authorList>
    </citation>
    <scope>NUCLEOTIDE SEQUENCE [LARGE SCALE GENOMIC DNA]</scope>
    <source>
        <strain evidence="4">cv. St1</strain>
    </source>
</reference>
<dbReference type="FunFam" id="1.25.40.10:FF:000393">
    <property type="entry name" value="Pentatricopeptide repeat-containing protein At1g20230"/>
    <property type="match status" value="1"/>
</dbReference>
<dbReference type="NCBIfam" id="TIGR00756">
    <property type="entry name" value="PPR"/>
    <property type="match status" value="7"/>
</dbReference>
<evidence type="ECO:0000313" key="3">
    <source>
        <dbReference type="EMBL" id="GAV64384.1"/>
    </source>
</evidence>
<protein>
    <submittedName>
        <fullName evidence="3">PPR domain-containing protein/PPR_2 domain-containing protein</fullName>
    </submittedName>
</protein>
<dbReference type="AlphaFoldDB" id="A0A1Q3B957"/>
<feature type="repeat" description="PPR" evidence="2">
    <location>
        <begin position="304"/>
        <end position="338"/>
    </location>
</feature>
<feature type="repeat" description="PPR" evidence="2">
    <location>
        <begin position="476"/>
        <end position="506"/>
    </location>
</feature>
<dbReference type="FunFam" id="1.25.40.10:FF:000637">
    <property type="entry name" value="Pentatricopeptide repeat-containing protein"/>
    <property type="match status" value="1"/>
</dbReference>
<organism evidence="3 4">
    <name type="scientific">Cephalotus follicularis</name>
    <name type="common">Albany pitcher plant</name>
    <dbReference type="NCBI Taxonomy" id="3775"/>
    <lineage>
        <taxon>Eukaryota</taxon>
        <taxon>Viridiplantae</taxon>
        <taxon>Streptophyta</taxon>
        <taxon>Embryophyta</taxon>
        <taxon>Tracheophyta</taxon>
        <taxon>Spermatophyta</taxon>
        <taxon>Magnoliopsida</taxon>
        <taxon>eudicotyledons</taxon>
        <taxon>Gunneridae</taxon>
        <taxon>Pentapetalae</taxon>
        <taxon>rosids</taxon>
        <taxon>fabids</taxon>
        <taxon>Oxalidales</taxon>
        <taxon>Cephalotaceae</taxon>
        <taxon>Cephalotus</taxon>
    </lineage>
</organism>
<dbReference type="InterPro" id="IPR046960">
    <property type="entry name" value="PPR_At4g14850-like_plant"/>
</dbReference>
<evidence type="ECO:0000313" key="4">
    <source>
        <dbReference type="Proteomes" id="UP000187406"/>
    </source>
</evidence>
<dbReference type="GO" id="GO:0003723">
    <property type="term" value="F:RNA binding"/>
    <property type="evidence" value="ECO:0007669"/>
    <property type="project" value="InterPro"/>
</dbReference>
<dbReference type="InterPro" id="IPR046848">
    <property type="entry name" value="E_motif"/>
</dbReference>
<evidence type="ECO:0000256" key="2">
    <source>
        <dbReference type="PROSITE-ProRule" id="PRU00708"/>
    </source>
</evidence>
<accession>A0A1Q3B957</accession>
<feature type="repeat" description="PPR" evidence="2">
    <location>
        <begin position="269"/>
        <end position="303"/>
    </location>
</feature>
<feature type="repeat" description="PPR" evidence="2">
    <location>
        <begin position="507"/>
        <end position="541"/>
    </location>
</feature>
<feature type="repeat" description="PPR" evidence="2">
    <location>
        <begin position="168"/>
        <end position="202"/>
    </location>
</feature>
<dbReference type="Pfam" id="PF13041">
    <property type="entry name" value="PPR_2"/>
    <property type="match status" value="4"/>
</dbReference>
<dbReference type="OrthoDB" id="185373at2759"/>
<keyword evidence="4" id="KW-1185">Reference proteome</keyword>
<dbReference type="Pfam" id="PF01535">
    <property type="entry name" value="PPR"/>
    <property type="match status" value="4"/>
</dbReference>